<dbReference type="GO" id="GO:0008237">
    <property type="term" value="F:metallopeptidase activity"/>
    <property type="evidence" value="ECO:0007669"/>
    <property type="project" value="UniProtKB-KW"/>
</dbReference>
<dbReference type="EMBL" id="JBHSQI010000002">
    <property type="protein sequence ID" value="MFC6152549.1"/>
    <property type="molecule type" value="Genomic_DNA"/>
</dbReference>
<feature type="region of interest" description="Disordered" evidence="3">
    <location>
        <begin position="140"/>
        <end position="172"/>
    </location>
</feature>
<dbReference type="InterPro" id="IPR036116">
    <property type="entry name" value="FN3_sf"/>
</dbReference>
<dbReference type="RefSeq" id="WP_378528500.1">
    <property type="nucleotide sequence ID" value="NZ_JBHSQI010000002.1"/>
</dbReference>
<accession>A0ABW1QVD0</accession>
<comment type="caution">
    <text evidence="5">The sequence shown here is derived from an EMBL/GenBank/DDBJ whole genome shotgun (WGS) entry which is preliminary data.</text>
</comment>
<dbReference type="Gene3D" id="2.60.40.10">
    <property type="entry name" value="Immunoglobulins"/>
    <property type="match status" value="1"/>
</dbReference>
<dbReference type="SUPFAM" id="SSF55486">
    <property type="entry name" value="Metalloproteases ('zincins'), catalytic domain"/>
    <property type="match status" value="1"/>
</dbReference>
<keyword evidence="5" id="KW-0378">Hydrolase</keyword>
<evidence type="ECO:0000256" key="3">
    <source>
        <dbReference type="SAM" id="MobiDB-lite"/>
    </source>
</evidence>
<keyword evidence="5" id="KW-0645">Protease</keyword>
<sequence length="936" mass="97642">MKFAEALRRAPGARTVVTLVACLGLTALAVPVTLGALEGSEARPGAAGLAAEQAVHHDGPVVDLTDAFESLDDAPLGVSGEQALAMLGGEGSADLAAVAAAHRMTPTYLAETLAADDSLHLAADGRLFYVDSFDGLADADGHGHSEPVPAGADAPSSRADASSGTPLVSTDGPEFPLADTFKLHSRPGSPRTIYLDLDGHTFTDADGWHTGLTFCGWFGNVGQAAFTAKQRKEVQDLWRRVASHYEAFDVDVTTEDPGREALRWDGTSQDVHFGHRAVVSGDRGLIPPNTRAPCVTENQGGTVGLAYIDQFRTKTNGASLNLGQATGAAVAWIVNHEVGHSVGLNHTFDVGLLHNDPSRTMSYAAGGSATFSLEERRHASFWFWRPGPTGTQSNSWQFLPSIRNTRDEAEPIRVGEPVEATLNLPDQPGPTARTSGTYPLKPTVGDVPIPASAPDEDWYSVGECATVLATARPLSRNSHLNLKLSLRDASGTEIGLDAPTDSTSATLSGEVAAPGDLYLVVSGSSPAEGGVEPADLRVASARPGSHSSGTYALDLVTCGDATPAPTRVHADTAPDGTIAVTWEAPRIFGATAQAADGLEGFEIALDGRRTVTVDAAAHSHVFPATPDGVSVRIRSRSAVGASVWTEPVVVGTAPIAPLEVRVVSTAGGAEATITHDPRWLAQAGAWDPASMPMVQLWFVNAQDGKSFYFHLPAVQRSFQFSGDYQPAAGSTADVVVVRDGHPSARTSYTYRGPTASTTVPLVAPSDLRLVSTTTSTRLHWTVPDGKWATPLAGYTVRSGSEVLDVEDDATSVTLPDRILAEAAPIILTARTQGGEEASATVVVPVDSLPGEPTGVEIREGATGTSLVWDRYTQQPVTGALTGWHVTIGGRAVEVPASAGGLNLTGFRGDRTLRVTLQPVNAAGVGPARTVTLDPAG</sequence>
<evidence type="ECO:0000259" key="4">
    <source>
        <dbReference type="PROSITE" id="PS50853"/>
    </source>
</evidence>
<evidence type="ECO:0000313" key="6">
    <source>
        <dbReference type="Proteomes" id="UP001596098"/>
    </source>
</evidence>
<dbReference type="Pfam" id="PF13582">
    <property type="entry name" value="Reprolysin_3"/>
    <property type="match status" value="1"/>
</dbReference>
<proteinExistence type="predicted"/>
<dbReference type="InterPro" id="IPR024079">
    <property type="entry name" value="MetalloPept_cat_dom_sf"/>
</dbReference>
<dbReference type="Gene3D" id="3.40.390.10">
    <property type="entry name" value="Collagenase (Catalytic Domain)"/>
    <property type="match status" value="1"/>
</dbReference>
<evidence type="ECO:0000313" key="5">
    <source>
        <dbReference type="EMBL" id="MFC6152549.1"/>
    </source>
</evidence>
<dbReference type="Proteomes" id="UP001596098">
    <property type="component" value="Unassembled WGS sequence"/>
</dbReference>
<keyword evidence="2" id="KW-0119">Carbohydrate metabolism</keyword>
<evidence type="ECO:0000256" key="2">
    <source>
        <dbReference type="ARBA" id="ARBA00023326"/>
    </source>
</evidence>
<feature type="region of interest" description="Disordered" evidence="3">
    <location>
        <begin position="420"/>
        <end position="443"/>
    </location>
</feature>
<name>A0ABW1QVD0_9ACTN</name>
<dbReference type="InterPro" id="IPR003961">
    <property type="entry name" value="FN3_dom"/>
</dbReference>
<reference evidence="6" key="1">
    <citation type="journal article" date="2019" name="Int. J. Syst. Evol. Microbiol.">
        <title>The Global Catalogue of Microorganisms (GCM) 10K type strain sequencing project: providing services to taxonomists for standard genome sequencing and annotation.</title>
        <authorList>
            <consortium name="The Broad Institute Genomics Platform"/>
            <consortium name="The Broad Institute Genome Sequencing Center for Infectious Disease"/>
            <person name="Wu L."/>
            <person name="Ma J."/>
        </authorList>
    </citation>
    <scope>NUCLEOTIDE SEQUENCE [LARGE SCALE GENOMIC DNA]</scope>
    <source>
        <strain evidence="6">DFY28</strain>
    </source>
</reference>
<dbReference type="SUPFAM" id="SSF49265">
    <property type="entry name" value="Fibronectin type III"/>
    <property type="match status" value="1"/>
</dbReference>
<keyword evidence="5" id="KW-0482">Metalloprotease</keyword>
<gene>
    <name evidence="5" type="ORF">ACFPWU_02580</name>
</gene>
<feature type="compositionally biased region" description="Low complexity" evidence="3">
    <location>
        <begin position="149"/>
        <end position="164"/>
    </location>
</feature>
<protein>
    <submittedName>
        <fullName evidence="5">Zinc-dependent metalloprotease family protein</fullName>
    </submittedName>
</protein>
<evidence type="ECO:0000256" key="1">
    <source>
        <dbReference type="ARBA" id="ARBA00023295"/>
    </source>
</evidence>
<keyword evidence="1" id="KW-0326">Glycosidase</keyword>
<organism evidence="5 6">
    <name type="scientific">Nocardioides yefusunii</name>
    <dbReference type="NCBI Taxonomy" id="2500546"/>
    <lineage>
        <taxon>Bacteria</taxon>
        <taxon>Bacillati</taxon>
        <taxon>Actinomycetota</taxon>
        <taxon>Actinomycetes</taxon>
        <taxon>Propionibacteriales</taxon>
        <taxon>Nocardioidaceae</taxon>
        <taxon>Nocardioides</taxon>
    </lineage>
</organism>
<feature type="domain" description="Fibronectin type-III" evidence="4">
    <location>
        <begin position="564"/>
        <end position="655"/>
    </location>
</feature>
<keyword evidence="2" id="KW-0624">Polysaccharide degradation</keyword>
<feature type="domain" description="Fibronectin type-III" evidence="4">
    <location>
        <begin position="763"/>
        <end position="850"/>
    </location>
</feature>
<keyword evidence="6" id="KW-1185">Reference proteome</keyword>
<dbReference type="SMART" id="SM00060">
    <property type="entry name" value="FN3"/>
    <property type="match status" value="2"/>
</dbReference>
<dbReference type="InterPro" id="IPR013783">
    <property type="entry name" value="Ig-like_fold"/>
</dbReference>
<dbReference type="PROSITE" id="PS50853">
    <property type="entry name" value="FN3"/>
    <property type="match status" value="2"/>
</dbReference>